<gene>
    <name evidence="1" type="ORF">RRF57_008033</name>
</gene>
<sequence>MVTEDVDTLAIVGEVGTAVIQSGRTNSDSLLGSCRRVVASIRVVVAGGDSKVQTSSDGRVNSLIQRGRLTTAERHVSG</sequence>
<comment type="caution">
    <text evidence="1">The sequence shown here is derived from an EMBL/GenBank/DDBJ whole genome shotgun (WGS) entry which is preliminary data.</text>
</comment>
<dbReference type="Proteomes" id="UP001305414">
    <property type="component" value="Unassembled WGS sequence"/>
</dbReference>
<dbReference type="EMBL" id="JAWHQM010000024">
    <property type="protein sequence ID" value="KAK5632320.1"/>
    <property type="molecule type" value="Genomic_DNA"/>
</dbReference>
<dbReference type="AlphaFoldDB" id="A0AAN7UH27"/>
<protein>
    <submittedName>
        <fullName evidence="1">Uncharacterized protein</fullName>
    </submittedName>
</protein>
<reference evidence="1 2" key="1">
    <citation type="submission" date="2023-10" db="EMBL/GenBank/DDBJ databases">
        <title>Draft genome sequence of Xylaria bambusicola isolate GMP-LS, the root and basal stem rot pathogen of sugarcane in Indonesia.</title>
        <authorList>
            <person name="Selvaraj P."/>
            <person name="Muralishankar V."/>
            <person name="Muruganantham S."/>
            <person name="Sp S."/>
            <person name="Haryani S."/>
            <person name="Lau K.J.X."/>
            <person name="Naqvi N.I."/>
        </authorList>
    </citation>
    <scope>NUCLEOTIDE SEQUENCE [LARGE SCALE GENOMIC DNA]</scope>
    <source>
        <strain evidence="1">GMP-LS</strain>
    </source>
</reference>
<evidence type="ECO:0000313" key="2">
    <source>
        <dbReference type="Proteomes" id="UP001305414"/>
    </source>
</evidence>
<evidence type="ECO:0000313" key="1">
    <source>
        <dbReference type="EMBL" id="KAK5632320.1"/>
    </source>
</evidence>
<keyword evidence="2" id="KW-1185">Reference proteome</keyword>
<organism evidence="1 2">
    <name type="scientific">Xylaria bambusicola</name>
    <dbReference type="NCBI Taxonomy" id="326684"/>
    <lineage>
        <taxon>Eukaryota</taxon>
        <taxon>Fungi</taxon>
        <taxon>Dikarya</taxon>
        <taxon>Ascomycota</taxon>
        <taxon>Pezizomycotina</taxon>
        <taxon>Sordariomycetes</taxon>
        <taxon>Xylariomycetidae</taxon>
        <taxon>Xylariales</taxon>
        <taxon>Xylariaceae</taxon>
        <taxon>Xylaria</taxon>
    </lineage>
</organism>
<name>A0AAN7UH27_9PEZI</name>
<proteinExistence type="predicted"/>
<accession>A0AAN7UH27</accession>